<accession>A0A1F6GSC0</accession>
<evidence type="ECO:0000313" key="2">
    <source>
        <dbReference type="Proteomes" id="UP000177583"/>
    </source>
</evidence>
<name>A0A1F6GSC0_9PROT</name>
<dbReference type="EMBL" id="MFNF01000040">
    <property type="protein sequence ID" value="OGH01067.1"/>
    <property type="molecule type" value="Genomic_DNA"/>
</dbReference>
<reference evidence="1 2" key="1">
    <citation type="journal article" date="2016" name="Nat. Commun.">
        <title>Thousands of microbial genomes shed light on interconnected biogeochemical processes in an aquifer system.</title>
        <authorList>
            <person name="Anantharaman K."/>
            <person name="Brown C.T."/>
            <person name="Hug L.A."/>
            <person name="Sharon I."/>
            <person name="Castelle C.J."/>
            <person name="Probst A.J."/>
            <person name="Thomas B.C."/>
            <person name="Singh A."/>
            <person name="Wilkins M.J."/>
            <person name="Karaoz U."/>
            <person name="Brodie E.L."/>
            <person name="Williams K.H."/>
            <person name="Hubbard S.S."/>
            <person name="Banfield J.F."/>
        </authorList>
    </citation>
    <scope>NUCLEOTIDE SEQUENCE [LARGE SCALE GENOMIC DNA]</scope>
</reference>
<sequence length="404" mass="44177">MTARPLLRRRFQEDWSEPLGEYAPRLFGQAPKTLAEDFLALVEQEATATGYEAGLARTLTAQLGQLPVVQTSHHITPTHGPTFTSIDLISLSGLGPGRIYPIFAFSGVPFSNSAWSGALSYGALELTDLFLPQSKGLSKAKAAAKERQAHGEADHRISLIPAKSRDQLVYGSLVPENLPEILAELQPKVQALLAEPRPQELYSHWAARTSAKLQSRLFGQQVVVLDLNRLVGLFLRGRLRAHDPLFLALFGGTGPSLELNFLVGKEGKKSNKVELKPWVGGLDPMGISGLIEALETQALSPGVWLCFFVLRFYLGLHCLGSFNQLEYLEDYRLGLQGSPLAPALDLSPGPPSLTTGRLVWQGAHLWPLDRVCAGQSLDCREFAGLPMSRFWSPIARQLGLEGLE</sequence>
<proteinExistence type="predicted"/>
<organism evidence="1 2">
    <name type="scientific">Candidatus Lambdaproteobacteria bacterium RIFOXYD2_FULL_56_26</name>
    <dbReference type="NCBI Taxonomy" id="1817773"/>
    <lineage>
        <taxon>Bacteria</taxon>
        <taxon>Pseudomonadati</taxon>
        <taxon>Pseudomonadota</taxon>
        <taxon>Candidatus Lambdaproteobacteria</taxon>
    </lineage>
</organism>
<gene>
    <name evidence="1" type="ORF">A2557_00515</name>
</gene>
<evidence type="ECO:0000313" key="1">
    <source>
        <dbReference type="EMBL" id="OGH01067.1"/>
    </source>
</evidence>
<comment type="caution">
    <text evidence="1">The sequence shown here is derived from an EMBL/GenBank/DDBJ whole genome shotgun (WGS) entry which is preliminary data.</text>
</comment>
<dbReference type="Proteomes" id="UP000177583">
    <property type="component" value="Unassembled WGS sequence"/>
</dbReference>
<dbReference type="AlphaFoldDB" id="A0A1F6GSC0"/>
<protein>
    <submittedName>
        <fullName evidence="1">Uncharacterized protein</fullName>
    </submittedName>
</protein>